<comment type="catalytic activity">
    <reaction evidence="12">
        <text>tRNA(Thr) + L-threonine + ATP = L-threonyl-tRNA(Thr) + AMP + diphosphate + H(+)</text>
        <dbReference type="Rhea" id="RHEA:24624"/>
        <dbReference type="Rhea" id="RHEA-COMP:9670"/>
        <dbReference type="Rhea" id="RHEA-COMP:9704"/>
        <dbReference type="ChEBI" id="CHEBI:15378"/>
        <dbReference type="ChEBI" id="CHEBI:30616"/>
        <dbReference type="ChEBI" id="CHEBI:33019"/>
        <dbReference type="ChEBI" id="CHEBI:57926"/>
        <dbReference type="ChEBI" id="CHEBI:78442"/>
        <dbReference type="ChEBI" id="CHEBI:78534"/>
        <dbReference type="ChEBI" id="CHEBI:456215"/>
        <dbReference type="EC" id="6.1.1.3"/>
    </reaction>
</comment>
<keyword evidence="8" id="KW-0809">Transit peptide</keyword>
<evidence type="ECO:0000259" key="13">
    <source>
        <dbReference type="PROSITE" id="PS50862"/>
    </source>
</evidence>
<dbReference type="InterPro" id="IPR002320">
    <property type="entry name" value="Thr-tRNA-ligase_IIa"/>
</dbReference>
<gene>
    <name evidence="14" type="primary">tars3</name>
</gene>
<dbReference type="PROSITE" id="PS50862">
    <property type="entry name" value="AA_TRNA_LIGASE_II"/>
    <property type="match status" value="1"/>
</dbReference>
<dbReference type="PANTHER" id="PTHR11451">
    <property type="entry name" value="THREONINE-TRNA LIGASE"/>
    <property type="match status" value="1"/>
</dbReference>
<reference evidence="14" key="2">
    <citation type="submission" date="2025-08" db="UniProtKB">
        <authorList>
            <consortium name="Ensembl"/>
        </authorList>
    </citation>
    <scope>IDENTIFICATION</scope>
</reference>
<reference evidence="14" key="3">
    <citation type="submission" date="2025-09" db="UniProtKB">
        <authorList>
            <consortium name="Ensembl"/>
        </authorList>
    </citation>
    <scope>IDENTIFICATION</scope>
</reference>
<dbReference type="InterPro" id="IPR002314">
    <property type="entry name" value="aa-tRNA-synt_IIb"/>
</dbReference>
<comment type="similarity">
    <text evidence="2">Belongs to the class-II aminoacyl-tRNA synthetase family.</text>
</comment>
<keyword evidence="6" id="KW-0067">ATP-binding</keyword>
<dbReference type="EC" id="6.1.1.3" evidence="3"/>
<reference evidence="14" key="1">
    <citation type="submission" date="2021-06" db="EMBL/GenBank/DDBJ databases">
        <authorList>
            <consortium name="Wellcome Sanger Institute Data Sharing"/>
        </authorList>
    </citation>
    <scope>NUCLEOTIDE SEQUENCE [LARGE SCALE GENOMIC DNA]</scope>
</reference>
<keyword evidence="5" id="KW-0547">Nucleotide-binding</keyword>
<accession>A0A8C4TLU0</accession>
<protein>
    <recommendedName>
        <fullName evidence="3">threonine--tRNA ligase</fullName>
        <ecNumber evidence="3">6.1.1.3</ecNumber>
    </recommendedName>
    <alternativeName>
        <fullName evidence="11">Threonyl-tRNA synthetase</fullName>
    </alternativeName>
</protein>
<keyword evidence="7" id="KW-0648">Protein biosynthesis</keyword>
<dbReference type="Proteomes" id="UP000694620">
    <property type="component" value="Chromosome 17"/>
</dbReference>
<dbReference type="SUPFAM" id="SSF55681">
    <property type="entry name" value="Class II aaRS and biotin synthetases"/>
    <property type="match status" value="1"/>
</dbReference>
<dbReference type="GO" id="GO:0005759">
    <property type="term" value="C:mitochondrial matrix"/>
    <property type="evidence" value="ECO:0007669"/>
    <property type="project" value="UniProtKB-SubCell"/>
</dbReference>
<keyword evidence="4" id="KW-0436">Ligase</keyword>
<evidence type="ECO:0000256" key="2">
    <source>
        <dbReference type="ARBA" id="ARBA00008226"/>
    </source>
</evidence>
<proteinExistence type="inferred from homology"/>
<dbReference type="Gene3D" id="3.40.50.800">
    <property type="entry name" value="Anticodon-binding domain"/>
    <property type="match status" value="1"/>
</dbReference>
<evidence type="ECO:0000256" key="11">
    <source>
        <dbReference type="ARBA" id="ARBA00031900"/>
    </source>
</evidence>
<evidence type="ECO:0000256" key="12">
    <source>
        <dbReference type="ARBA" id="ARBA00049515"/>
    </source>
</evidence>
<evidence type="ECO:0000256" key="9">
    <source>
        <dbReference type="ARBA" id="ARBA00023128"/>
    </source>
</evidence>
<evidence type="ECO:0000256" key="7">
    <source>
        <dbReference type="ARBA" id="ARBA00022917"/>
    </source>
</evidence>
<evidence type="ECO:0000256" key="6">
    <source>
        <dbReference type="ARBA" id="ARBA00022840"/>
    </source>
</evidence>
<dbReference type="GO" id="GO:0006435">
    <property type="term" value="P:threonyl-tRNA aminoacylation"/>
    <property type="evidence" value="ECO:0007669"/>
    <property type="project" value="InterPro"/>
</dbReference>
<keyword evidence="9" id="KW-0496">Mitochondrion</keyword>
<dbReference type="NCBIfam" id="TIGR00418">
    <property type="entry name" value="thrS"/>
    <property type="match status" value="1"/>
</dbReference>
<dbReference type="InterPro" id="IPR047246">
    <property type="entry name" value="ThrRS_anticodon"/>
</dbReference>
<dbReference type="GO" id="GO:0004829">
    <property type="term" value="F:threonine-tRNA ligase activity"/>
    <property type="evidence" value="ECO:0007669"/>
    <property type="project" value="UniProtKB-EC"/>
</dbReference>
<sequence length="393" mass="45576">MELFFFHDLSPGSCFFLPKGAFIYNTLVEFIKEHMKRDFQEVISPNIYNNKLWETSGHRQHYSGQMFTFEVEKEIFALKPMNCPGHCLMFSHRPRSWRELPLRFADFGVLHRNEVSGDLTGLERVRRFQQDDAHIFCSIEQITHEINSCLEFLHTVYSIFGFSFQLCLSTRPEKFLGDIETWNFAEKQLEASLNEFGKPWKTSPGEGTFYGPKIDIKVQDANGKYHQCATIQLDFQLPLQFNLTYVGKDGNDTARPVIIHRAILGSMERIIAVLKENYGGKWPLWLSPQQVMIVPECPTCKDYAWQVCQKFAEAGFMVDVDLDNNKELNEKITNAQLAQYNFIMVVGEKEKAAESVNVRTRENKFHGEMTVHQAINKLQKLKTSRSLETERES</sequence>
<dbReference type="GeneTree" id="ENSGT00940000154969"/>
<evidence type="ECO:0000256" key="1">
    <source>
        <dbReference type="ARBA" id="ARBA00004305"/>
    </source>
</evidence>
<evidence type="ECO:0000256" key="3">
    <source>
        <dbReference type="ARBA" id="ARBA00013163"/>
    </source>
</evidence>
<keyword evidence="15" id="KW-1185">Reference proteome</keyword>
<dbReference type="InterPro" id="IPR045864">
    <property type="entry name" value="aa-tRNA-synth_II/BPL/LPL"/>
</dbReference>
<evidence type="ECO:0000256" key="10">
    <source>
        <dbReference type="ARBA" id="ARBA00023146"/>
    </source>
</evidence>
<dbReference type="CDD" id="cd00771">
    <property type="entry name" value="ThrRS_core"/>
    <property type="match status" value="1"/>
</dbReference>
<dbReference type="InterPro" id="IPR033728">
    <property type="entry name" value="ThrRS_core"/>
</dbReference>
<dbReference type="FunFam" id="3.40.50.800:FF:000003">
    <property type="entry name" value="Threonine--tRNA ligase 2, cytoplasmic"/>
    <property type="match status" value="1"/>
</dbReference>
<dbReference type="InterPro" id="IPR036621">
    <property type="entry name" value="Anticodon-bd_dom_sf"/>
</dbReference>
<evidence type="ECO:0000256" key="8">
    <source>
        <dbReference type="ARBA" id="ARBA00022946"/>
    </source>
</evidence>
<dbReference type="Gene3D" id="3.30.930.10">
    <property type="entry name" value="Bira Bifunctional Protein, Domain 2"/>
    <property type="match status" value="1"/>
</dbReference>
<organism evidence="14 15">
    <name type="scientific">Erpetoichthys calabaricus</name>
    <name type="common">Rope fish</name>
    <name type="synonym">Calamoichthys calabaricus</name>
    <dbReference type="NCBI Taxonomy" id="27687"/>
    <lineage>
        <taxon>Eukaryota</taxon>
        <taxon>Metazoa</taxon>
        <taxon>Chordata</taxon>
        <taxon>Craniata</taxon>
        <taxon>Vertebrata</taxon>
        <taxon>Euteleostomi</taxon>
        <taxon>Actinopterygii</taxon>
        <taxon>Polypteriformes</taxon>
        <taxon>Polypteridae</taxon>
        <taxon>Erpetoichthys</taxon>
    </lineage>
</organism>
<dbReference type="AlphaFoldDB" id="A0A8C4TLU0"/>
<dbReference type="Pfam" id="PF00587">
    <property type="entry name" value="tRNA-synt_2b"/>
    <property type="match status" value="1"/>
</dbReference>
<dbReference type="SUPFAM" id="SSF52954">
    <property type="entry name" value="Class II aaRS ABD-related"/>
    <property type="match status" value="1"/>
</dbReference>
<comment type="subcellular location">
    <subcellularLocation>
        <location evidence="1">Mitochondrion matrix</location>
    </subcellularLocation>
</comment>
<dbReference type="InterPro" id="IPR004154">
    <property type="entry name" value="Anticodon-bd"/>
</dbReference>
<feature type="domain" description="Aminoacyl-transfer RNA synthetases class-II family profile" evidence="13">
    <location>
        <begin position="23"/>
        <end position="295"/>
    </location>
</feature>
<dbReference type="PRINTS" id="PR01047">
    <property type="entry name" value="TRNASYNTHTHR"/>
</dbReference>
<dbReference type="FunFam" id="3.30.930.10:FF:000039">
    <property type="entry name" value="Threonyl-tRNA synthetase, mitochondrial"/>
    <property type="match status" value="1"/>
</dbReference>
<name>A0A8C4TLU0_ERPCA</name>
<evidence type="ECO:0000256" key="4">
    <source>
        <dbReference type="ARBA" id="ARBA00022598"/>
    </source>
</evidence>
<dbReference type="InterPro" id="IPR006195">
    <property type="entry name" value="aa-tRNA-synth_II"/>
</dbReference>
<dbReference type="GO" id="GO:0005524">
    <property type="term" value="F:ATP binding"/>
    <property type="evidence" value="ECO:0007669"/>
    <property type="project" value="UniProtKB-KW"/>
</dbReference>
<dbReference type="PANTHER" id="PTHR11451:SF46">
    <property type="entry name" value="THREONINE--TRNA LIGASE"/>
    <property type="match status" value="1"/>
</dbReference>
<dbReference type="Pfam" id="PF03129">
    <property type="entry name" value="HGTP_anticodon"/>
    <property type="match status" value="1"/>
</dbReference>
<dbReference type="Ensembl" id="ENSECRT00000033859.1">
    <property type="protein sequence ID" value="ENSECRP00000033134.1"/>
    <property type="gene ID" value="ENSECRG00000022434.1"/>
</dbReference>
<evidence type="ECO:0000256" key="5">
    <source>
        <dbReference type="ARBA" id="ARBA00022741"/>
    </source>
</evidence>
<evidence type="ECO:0000313" key="15">
    <source>
        <dbReference type="Proteomes" id="UP000694620"/>
    </source>
</evidence>
<dbReference type="CDD" id="cd00860">
    <property type="entry name" value="ThrRS_anticodon"/>
    <property type="match status" value="1"/>
</dbReference>
<evidence type="ECO:0000313" key="14">
    <source>
        <dbReference type="Ensembl" id="ENSECRP00000033134.1"/>
    </source>
</evidence>
<keyword evidence="10" id="KW-0030">Aminoacyl-tRNA synthetase</keyword>